<keyword evidence="4" id="KW-0676">Redox-active center</keyword>
<dbReference type="GO" id="GO:0017004">
    <property type="term" value="P:cytochrome complex assembly"/>
    <property type="evidence" value="ECO:0007669"/>
    <property type="project" value="UniProtKB-KW"/>
</dbReference>
<evidence type="ECO:0000256" key="3">
    <source>
        <dbReference type="ARBA" id="ARBA00023157"/>
    </source>
</evidence>
<dbReference type="STRING" id="655015.B1812_09020"/>
<dbReference type="InterPro" id="IPR050553">
    <property type="entry name" value="Thioredoxin_ResA/DsbE_sf"/>
</dbReference>
<evidence type="ECO:0000256" key="2">
    <source>
        <dbReference type="ARBA" id="ARBA00022748"/>
    </source>
</evidence>
<dbReference type="PROSITE" id="PS00194">
    <property type="entry name" value="THIOREDOXIN_1"/>
    <property type="match status" value="1"/>
</dbReference>
<keyword evidence="7" id="KW-1185">Reference proteome</keyword>
<protein>
    <recommendedName>
        <fullName evidence="5">Thioredoxin domain-containing protein</fullName>
    </recommendedName>
</protein>
<accession>A0A1W6MUN8</accession>
<name>A0A1W6MUN8_9HYPH</name>
<evidence type="ECO:0000259" key="5">
    <source>
        <dbReference type="PROSITE" id="PS51352"/>
    </source>
</evidence>
<dbReference type="PANTHER" id="PTHR42852:SF6">
    <property type="entry name" value="THIOL:DISULFIDE INTERCHANGE PROTEIN DSBE"/>
    <property type="match status" value="1"/>
</dbReference>
<organism evidence="6 7">
    <name type="scientific">Methylocystis bryophila</name>
    <dbReference type="NCBI Taxonomy" id="655015"/>
    <lineage>
        <taxon>Bacteria</taxon>
        <taxon>Pseudomonadati</taxon>
        <taxon>Pseudomonadota</taxon>
        <taxon>Alphaproteobacteria</taxon>
        <taxon>Hyphomicrobiales</taxon>
        <taxon>Methylocystaceae</taxon>
        <taxon>Methylocystis</taxon>
    </lineage>
</organism>
<evidence type="ECO:0000256" key="4">
    <source>
        <dbReference type="ARBA" id="ARBA00023284"/>
    </source>
</evidence>
<feature type="domain" description="Thioredoxin" evidence="5">
    <location>
        <begin position="48"/>
        <end position="198"/>
    </location>
</feature>
<dbReference type="SUPFAM" id="SSF52833">
    <property type="entry name" value="Thioredoxin-like"/>
    <property type="match status" value="1"/>
</dbReference>
<dbReference type="Pfam" id="PF08534">
    <property type="entry name" value="Redoxin"/>
    <property type="match status" value="1"/>
</dbReference>
<sequence>MIASEAISRRSLMALLIGATMTAPFTARSEVEATPPPLSSATSQFIELRPLVEAPALKLERIDGKMIGLRSLRGKVVLLSFWATWCPPCRRELPLLERLQQILGPRDFEVVAVSVDREGKSAVTAFLERASVTRLHPFLDPNRSVGVTNTENGTSPFVLYGMPISYVIDRQGRPVGYITGEVDWTADEGLAFLRHYIADER</sequence>
<dbReference type="CDD" id="cd02966">
    <property type="entry name" value="TlpA_like_family"/>
    <property type="match status" value="1"/>
</dbReference>
<keyword evidence="3" id="KW-1015">Disulfide bond</keyword>
<dbReference type="KEGG" id="mbry:B1812_09020"/>
<dbReference type="EMBL" id="CP019948">
    <property type="protein sequence ID" value="ARN81199.1"/>
    <property type="molecule type" value="Genomic_DNA"/>
</dbReference>
<dbReference type="PROSITE" id="PS51352">
    <property type="entry name" value="THIOREDOXIN_2"/>
    <property type="match status" value="1"/>
</dbReference>
<dbReference type="InterPro" id="IPR013766">
    <property type="entry name" value="Thioredoxin_domain"/>
</dbReference>
<evidence type="ECO:0000313" key="7">
    <source>
        <dbReference type="Proteomes" id="UP000193978"/>
    </source>
</evidence>
<dbReference type="InterPro" id="IPR017937">
    <property type="entry name" value="Thioredoxin_CS"/>
</dbReference>
<proteinExistence type="predicted"/>
<dbReference type="InterPro" id="IPR036249">
    <property type="entry name" value="Thioredoxin-like_sf"/>
</dbReference>
<dbReference type="AlphaFoldDB" id="A0A1W6MUN8"/>
<dbReference type="Proteomes" id="UP000193978">
    <property type="component" value="Chromosome"/>
</dbReference>
<evidence type="ECO:0000313" key="6">
    <source>
        <dbReference type="EMBL" id="ARN81199.1"/>
    </source>
</evidence>
<dbReference type="GO" id="GO:0015036">
    <property type="term" value="F:disulfide oxidoreductase activity"/>
    <property type="evidence" value="ECO:0007669"/>
    <property type="project" value="UniProtKB-ARBA"/>
</dbReference>
<evidence type="ECO:0000256" key="1">
    <source>
        <dbReference type="ARBA" id="ARBA00004196"/>
    </source>
</evidence>
<dbReference type="Gene3D" id="3.40.30.10">
    <property type="entry name" value="Glutaredoxin"/>
    <property type="match status" value="1"/>
</dbReference>
<comment type="subcellular location">
    <subcellularLocation>
        <location evidence="1">Cell envelope</location>
    </subcellularLocation>
</comment>
<dbReference type="GO" id="GO:0030313">
    <property type="term" value="C:cell envelope"/>
    <property type="evidence" value="ECO:0007669"/>
    <property type="project" value="UniProtKB-SubCell"/>
</dbReference>
<keyword evidence="2" id="KW-0201">Cytochrome c-type biogenesis</keyword>
<gene>
    <name evidence="6" type="ORF">B1812_09020</name>
</gene>
<dbReference type="InterPro" id="IPR013740">
    <property type="entry name" value="Redoxin"/>
</dbReference>
<reference evidence="6 7" key="1">
    <citation type="submission" date="2017-02" db="EMBL/GenBank/DDBJ databases">
        <authorList>
            <person name="Peterson S.W."/>
        </authorList>
    </citation>
    <scope>NUCLEOTIDE SEQUENCE [LARGE SCALE GENOMIC DNA]</scope>
    <source>
        <strain evidence="6 7">S285</strain>
    </source>
</reference>
<dbReference type="PANTHER" id="PTHR42852">
    <property type="entry name" value="THIOL:DISULFIDE INTERCHANGE PROTEIN DSBE"/>
    <property type="match status" value="1"/>
</dbReference>